<keyword evidence="1" id="KW-0732">Signal</keyword>
<dbReference type="Proteomes" id="UP001244207">
    <property type="component" value="Unassembled WGS sequence"/>
</dbReference>
<dbReference type="RefSeq" id="XP_060363577.1">
    <property type="nucleotide sequence ID" value="XM_060512881.1"/>
</dbReference>
<evidence type="ECO:0000313" key="2">
    <source>
        <dbReference type="EMBL" id="KAK1723522.1"/>
    </source>
</evidence>
<dbReference type="AlphaFoldDB" id="A0AAD8XDV0"/>
<keyword evidence="3" id="KW-1185">Reference proteome</keyword>
<feature type="chain" id="PRO_5041983231" description="Hydrophobin" evidence="1">
    <location>
        <begin position="20"/>
        <end position="108"/>
    </location>
</feature>
<name>A0AAD8XDV0_GLOAC</name>
<evidence type="ECO:0000313" key="3">
    <source>
        <dbReference type="Proteomes" id="UP001244207"/>
    </source>
</evidence>
<evidence type="ECO:0000256" key="1">
    <source>
        <dbReference type="SAM" id="SignalP"/>
    </source>
</evidence>
<feature type="signal peptide" evidence="1">
    <location>
        <begin position="1"/>
        <end position="19"/>
    </location>
</feature>
<evidence type="ECO:0008006" key="4">
    <source>
        <dbReference type="Google" id="ProtNLM"/>
    </source>
</evidence>
<comment type="caution">
    <text evidence="2">The sequence shown here is derived from an EMBL/GenBank/DDBJ whole genome shotgun (WGS) entry which is preliminary data.</text>
</comment>
<organism evidence="2 3">
    <name type="scientific">Glomerella acutata</name>
    <name type="common">Colletotrichum acutatum</name>
    <dbReference type="NCBI Taxonomy" id="27357"/>
    <lineage>
        <taxon>Eukaryota</taxon>
        <taxon>Fungi</taxon>
        <taxon>Dikarya</taxon>
        <taxon>Ascomycota</taxon>
        <taxon>Pezizomycotina</taxon>
        <taxon>Sordariomycetes</taxon>
        <taxon>Hypocreomycetidae</taxon>
        <taxon>Glomerellales</taxon>
        <taxon>Glomerellaceae</taxon>
        <taxon>Colletotrichum</taxon>
        <taxon>Colletotrichum acutatum species complex</taxon>
    </lineage>
</organism>
<reference evidence="2" key="1">
    <citation type="submission" date="2021-12" db="EMBL/GenBank/DDBJ databases">
        <title>Comparative genomics, transcriptomics and evolutionary studies reveal genomic signatures of adaptation to plant cell wall in hemibiotrophic fungi.</title>
        <authorList>
            <consortium name="DOE Joint Genome Institute"/>
            <person name="Baroncelli R."/>
            <person name="Diaz J.F."/>
            <person name="Benocci T."/>
            <person name="Peng M."/>
            <person name="Battaglia E."/>
            <person name="Haridas S."/>
            <person name="Andreopoulos W."/>
            <person name="Labutti K."/>
            <person name="Pangilinan J."/>
            <person name="Floch G.L."/>
            <person name="Makela M.R."/>
            <person name="Henrissat B."/>
            <person name="Grigoriev I.V."/>
            <person name="Crouch J.A."/>
            <person name="De Vries R.P."/>
            <person name="Sukno S.A."/>
            <person name="Thon M.R."/>
        </authorList>
    </citation>
    <scope>NUCLEOTIDE SEQUENCE</scope>
    <source>
        <strain evidence="2">CBS 112980</strain>
    </source>
</reference>
<dbReference type="GeneID" id="85396779"/>
<gene>
    <name evidence="2" type="ORF">BDZ83DRAFT_731873</name>
</gene>
<sequence length="108" mass="11098">MKLSSISVTLVAIFGLAAASPQRGGSRQQQAADRKALQDLAGTDVDPNLENGTRLLSNGQGQCVAVSGKAVCSDASGATLVVVVIDTFLRTSWKKTIVLPASAIVEAD</sequence>
<accession>A0AAD8XDV0</accession>
<dbReference type="EMBL" id="JAHMHS010000064">
    <property type="protein sequence ID" value="KAK1723522.1"/>
    <property type="molecule type" value="Genomic_DNA"/>
</dbReference>
<proteinExistence type="predicted"/>
<protein>
    <recommendedName>
        <fullName evidence="4">Hydrophobin</fullName>
    </recommendedName>
</protein>